<dbReference type="InterPro" id="IPR024046">
    <property type="entry name" value="Flagellar_assmbl_FliW_dom_sf"/>
</dbReference>
<dbReference type="HAMAP" id="MF_01185">
    <property type="entry name" value="FliW"/>
    <property type="match status" value="1"/>
</dbReference>
<dbReference type="GO" id="GO:0005737">
    <property type="term" value="C:cytoplasm"/>
    <property type="evidence" value="ECO:0007669"/>
    <property type="project" value="UniProtKB-SubCell"/>
</dbReference>
<evidence type="ECO:0000256" key="2">
    <source>
        <dbReference type="ARBA" id="ARBA00022795"/>
    </source>
</evidence>
<evidence type="ECO:0000313" key="6">
    <source>
        <dbReference type="EMBL" id="ADO76685.1"/>
    </source>
</evidence>
<evidence type="ECO:0000256" key="4">
    <source>
        <dbReference type="ARBA" id="ARBA00023186"/>
    </source>
</evidence>
<organism evidence="6 7">
    <name type="scientific">Halanaerobium praevalens (strain ATCC 33744 / DSM 2228 / GSL)</name>
    <dbReference type="NCBI Taxonomy" id="572479"/>
    <lineage>
        <taxon>Bacteria</taxon>
        <taxon>Bacillati</taxon>
        <taxon>Bacillota</taxon>
        <taxon>Clostridia</taxon>
        <taxon>Halanaerobiales</taxon>
        <taxon>Halanaerobiaceae</taxon>
        <taxon>Halanaerobium</taxon>
    </lineage>
</organism>
<proteinExistence type="inferred from homology"/>
<dbReference type="STRING" id="572479.Hprae_0531"/>
<dbReference type="Pfam" id="PF02623">
    <property type="entry name" value="FliW"/>
    <property type="match status" value="1"/>
</dbReference>
<comment type="subunit">
    <text evidence="5">Interacts with translational regulator CsrA and flagellin(s).</text>
</comment>
<evidence type="ECO:0000256" key="5">
    <source>
        <dbReference type="HAMAP-Rule" id="MF_01185"/>
    </source>
</evidence>
<evidence type="ECO:0000313" key="7">
    <source>
        <dbReference type="Proteomes" id="UP000006866"/>
    </source>
</evidence>
<dbReference type="AlphaFoldDB" id="E3DPD4"/>
<evidence type="ECO:0000256" key="1">
    <source>
        <dbReference type="ARBA" id="ARBA00022490"/>
    </source>
</evidence>
<comment type="function">
    <text evidence="5">Acts as an anti-CsrA protein, binds CsrA and prevents it from repressing translation of its target genes, one of which is flagellin. Binds to flagellin and participates in the assembly of the flagellum.</text>
</comment>
<comment type="similarity">
    <text evidence="5">Belongs to the FliW family.</text>
</comment>
<dbReference type="NCBIfam" id="NF009793">
    <property type="entry name" value="PRK13285.1-1"/>
    <property type="match status" value="1"/>
</dbReference>
<dbReference type="GO" id="GO:0006417">
    <property type="term" value="P:regulation of translation"/>
    <property type="evidence" value="ECO:0007669"/>
    <property type="project" value="UniProtKB-KW"/>
</dbReference>
<reference evidence="6 7" key="2">
    <citation type="journal article" date="2011" name="Stand. Genomic Sci.">
        <title>Complete genome sequence of the extremely halophilic Halanaerobium praevalens type strain (GSL).</title>
        <authorList>
            <person name="Ivanova N."/>
            <person name="Sikorski J."/>
            <person name="Chertkov O."/>
            <person name="Nolan M."/>
            <person name="Lucas S."/>
            <person name="Hammon N."/>
            <person name="Deshpande S."/>
            <person name="Cheng J.F."/>
            <person name="Tapia R."/>
            <person name="Han C."/>
            <person name="Goodwin L."/>
            <person name="Pitluck S."/>
            <person name="Huntemann M."/>
            <person name="Liolios K."/>
            <person name="Pagani I."/>
            <person name="Mavromatis K."/>
            <person name="Ovchinikova G."/>
            <person name="Pati A."/>
            <person name="Chen A."/>
            <person name="Palaniappan K."/>
            <person name="Land M."/>
            <person name="Hauser L."/>
            <person name="Brambilla E.M."/>
            <person name="Kannan K.P."/>
            <person name="Rohde M."/>
            <person name="Tindall B.J."/>
            <person name="Goker M."/>
            <person name="Detter J.C."/>
            <person name="Woyke T."/>
            <person name="Bristow J."/>
            <person name="Eisen J.A."/>
            <person name="Markowitz V."/>
            <person name="Hugenholtz P."/>
            <person name="Kyrpides N.C."/>
            <person name="Klenk H.P."/>
            <person name="Lapidus A."/>
        </authorList>
    </citation>
    <scope>NUCLEOTIDE SEQUENCE [LARGE SCALE GENOMIC DNA]</scope>
    <source>
        <strain evidence="7">ATCC 33744 / DSM 2228 / GSL</strain>
    </source>
</reference>
<gene>
    <name evidence="5" type="primary">fliW</name>
    <name evidence="6" type="ordered locus">Hprae_0531</name>
</gene>
<comment type="subcellular location">
    <subcellularLocation>
        <location evidence="5">Cytoplasm</location>
    </subcellularLocation>
</comment>
<dbReference type="SUPFAM" id="SSF141457">
    <property type="entry name" value="BH3618-like"/>
    <property type="match status" value="1"/>
</dbReference>
<keyword evidence="7" id="KW-1185">Reference proteome</keyword>
<dbReference type="OrthoDB" id="9801235at2"/>
<dbReference type="eggNOG" id="COG1699">
    <property type="taxonomic scope" value="Bacteria"/>
</dbReference>
<name>E3DPD4_HALPG</name>
<dbReference type="KEGG" id="hpk:Hprae_0531"/>
<dbReference type="Proteomes" id="UP000006866">
    <property type="component" value="Chromosome"/>
</dbReference>
<sequence>MELMTRDFGKLKIDEADIINFKSGLPGFENLNDFVLLPFAEDSPFIIMQSVERAEIAFVTVEPGNLIKDYEFEISDKIEENLKIKSLDDLLVLNIITLKNKINQSTANLSAPIIINLEAKLGKQIILDDQRYQVRYKIFAAAEEVAK</sequence>
<keyword evidence="1 5" id="KW-0963">Cytoplasm</keyword>
<accession>E3DPD4</accession>
<dbReference type="RefSeq" id="WP_014552718.1">
    <property type="nucleotide sequence ID" value="NC_017455.1"/>
</dbReference>
<dbReference type="EMBL" id="CP002175">
    <property type="protein sequence ID" value="ADO76685.1"/>
    <property type="molecule type" value="Genomic_DNA"/>
</dbReference>
<protein>
    <recommendedName>
        <fullName evidence="5">Flagellar assembly factor FliW</fullName>
    </recommendedName>
</protein>
<dbReference type="HOGENOM" id="CLU_112356_0_2_9"/>
<keyword evidence="2 5" id="KW-1005">Bacterial flagellum biogenesis</keyword>
<evidence type="ECO:0000256" key="3">
    <source>
        <dbReference type="ARBA" id="ARBA00022845"/>
    </source>
</evidence>
<dbReference type="PANTHER" id="PTHR39190">
    <property type="entry name" value="FLAGELLAR ASSEMBLY FACTOR FLIW"/>
    <property type="match status" value="1"/>
</dbReference>
<dbReference type="Gene3D" id="2.30.290.10">
    <property type="entry name" value="BH3618-like"/>
    <property type="match status" value="1"/>
</dbReference>
<dbReference type="PATRIC" id="fig|572479.3.peg.535"/>
<dbReference type="PANTHER" id="PTHR39190:SF1">
    <property type="entry name" value="FLAGELLAR ASSEMBLY FACTOR FLIW"/>
    <property type="match status" value="1"/>
</dbReference>
<keyword evidence="4 5" id="KW-0143">Chaperone</keyword>
<reference evidence="7" key="1">
    <citation type="submission" date="2010-10" db="EMBL/GenBank/DDBJ databases">
        <title>The complete genome of Halanaerobium praevalens DSM 2228.</title>
        <authorList>
            <consortium name="US DOE Joint Genome Institute (JGI-PGF)"/>
            <person name="Lucas S."/>
            <person name="Copeland A."/>
            <person name="Lapidus A."/>
            <person name="Glavina del Rio T."/>
            <person name="Dalin E."/>
            <person name="Tice H."/>
            <person name="Bruce D."/>
            <person name="Goodwin L."/>
            <person name="Pitluck S."/>
            <person name="Kyrpides N."/>
            <person name="Mavromatis K."/>
            <person name="Ivanova N."/>
            <person name="Ovchinnikova G."/>
            <person name="Chertkov O."/>
            <person name="Detter J.C."/>
            <person name="Han C."/>
            <person name="Larimer F."/>
            <person name="Land M."/>
            <person name="Hauser L."/>
            <person name="Markowitz V."/>
            <person name="Cheng J.-F."/>
            <person name="Hugenholtz P."/>
            <person name="Woyke T."/>
            <person name="Wu D."/>
            <person name="Tindall B."/>
            <person name="Pomrenke H.G."/>
            <person name="Brambilla E."/>
            <person name="Klenk H.-P."/>
            <person name="Eisen J.A."/>
        </authorList>
    </citation>
    <scope>NUCLEOTIDE SEQUENCE [LARGE SCALE GENOMIC DNA]</scope>
    <source>
        <strain evidence="7">ATCC 33744 / DSM 2228 / GSL</strain>
    </source>
</reference>
<dbReference type="InterPro" id="IPR003775">
    <property type="entry name" value="Flagellar_assembly_factor_FliW"/>
</dbReference>
<keyword evidence="3 5" id="KW-0810">Translation regulation</keyword>
<dbReference type="GO" id="GO:0044780">
    <property type="term" value="P:bacterial-type flagellum assembly"/>
    <property type="evidence" value="ECO:0007669"/>
    <property type="project" value="UniProtKB-UniRule"/>
</dbReference>